<protein>
    <submittedName>
        <fullName evidence="2">Uncharacterized protein</fullName>
    </submittedName>
</protein>
<reference evidence="2 3" key="1">
    <citation type="submission" date="2020-02" db="EMBL/GenBank/DDBJ databases">
        <title>Draft genome sequence of Haematococcus lacustris strain NIES-144.</title>
        <authorList>
            <person name="Morimoto D."/>
            <person name="Nakagawa S."/>
            <person name="Yoshida T."/>
            <person name="Sawayama S."/>
        </authorList>
    </citation>
    <scope>NUCLEOTIDE SEQUENCE [LARGE SCALE GENOMIC DNA]</scope>
    <source>
        <strain evidence="2 3">NIES-144</strain>
    </source>
</reference>
<evidence type="ECO:0000256" key="1">
    <source>
        <dbReference type="SAM" id="MobiDB-lite"/>
    </source>
</evidence>
<evidence type="ECO:0000313" key="2">
    <source>
        <dbReference type="EMBL" id="GFH06463.1"/>
    </source>
</evidence>
<name>A0A699Y8R5_HAELA</name>
<evidence type="ECO:0000313" key="3">
    <source>
        <dbReference type="Proteomes" id="UP000485058"/>
    </source>
</evidence>
<proteinExistence type="predicted"/>
<sequence length="165" mass="17816">MGMQPPKLMSSHYHHVPSYSAAGRHAKVPVEQRGARHTITDGGYKGTNARPTTCRAGGDTKAERQVENGYHKQQLQPSTLPRSCSNLSVNGRLWHFNDSASTSPGEVCASTSPGEARSACGQTATMQQELWAVVGNGQPTVKPVWNMHIADWLDALAVHMSPVTN</sequence>
<gene>
    <name evidence="2" type="ORF">HaLaN_01096</name>
</gene>
<feature type="region of interest" description="Disordered" evidence="1">
    <location>
        <begin position="38"/>
        <end position="62"/>
    </location>
</feature>
<dbReference type="Proteomes" id="UP000485058">
    <property type="component" value="Unassembled WGS sequence"/>
</dbReference>
<dbReference type="EMBL" id="BLLF01000040">
    <property type="protein sequence ID" value="GFH06463.1"/>
    <property type="molecule type" value="Genomic_DNA"/>
</dbReference>
<comment type="caution">
    <text evidence="2">The sequence shown here is derived from an EMBL/GenBank/DDBJ whole genome shotgun (WGS) entry which is preliminary data.</text>
</comment>
<accession>A0A699Y8R5</accession>
<organism evidence="2 3">
    <name type="scientific">Haematococcus lacustris</name>
    <name type="common">Green alga</name>
    <name type="synonym">Haematococcus pluvialis</name>
    <dbReference type="NCBI Taxonomy" id="44745"/>
    <lineage>
        <taxon>Eukaryota</taxon>
        <taxon>Viridiplantae</taxon>
        <taxon>Chlorophyta</taxon>
        <taxon>core chlorophytes</taxon>
        <taxon>Chlorophyceae</taxon>
        <taxon>CS clade</taxon>
        <taxon>Chlamydomonadales</taxon>
        <taxon>Haematococcaceae</taxon>
        <taxon>Haematococcus</taxon>
    </lineage>
</organism>
<dbReference type="AlphaFoldDB" id="A0A699Y8R5"/>
<keyword evidence="3" id="KW-1185">Reference proteome</keyword>